<evidence type="ECO:0000313" key="4">
    <source>
        <dbReference type="Proteomes" id="UP001608902"/>
    </source>
</evidence>
<feature type="domain" description="C2H2-type" evidence="2">
    <location>
        <begin position="58"/>
        <end position="82"/>
    </location>
</feature>
<feature type="compositionally biased region" description="Polar residues" evidence="1">
    <location>
        <begin position="140"/>
        <end position="153"/>
    </location>
</feature>
<protein>
    <recommendedName>
        <fullName evidence="2">C2H2-type domain-containing protein</fullName>
    </recommendedName>
</protein>
<comment type="caution">
    <text evidence="3">The sequence shown here is derived from an EMBL/GenBank/DDBJ whole genome shotgun (WGS) entry which is preliminary data.</text>
</comment>
<sequence>MDGTEKVKSKIQVPSELNKIFCDFKKERIERCNEGFCSIWELMEHMVSHHFKVAMFKCIARDCNREFGTMTAYIDHVLNYGHTLDMSAARINKGIGNYVAAIALIKEKPDKEFRRSIREAYLTGMRDSIRINQNQLDVSSETDLIEESSTSSPPCADRKETADVIFQRQERSKTPVQIVTERLKAEKERETCLKRAAGSNINKKQNRPQFKGTVRIPPSRSRQALLLEEPVIFSCTVY</sequence>
<reference evidence="3 4" key="1">
    <citation type="submission" date="2024-08" db="EMBL/GenBank/DDBJ databases">
        <title>Gnathostoma spinigerum genome.</title>
        <authorList>
            <person name="Gonzalez-Bertolin B."/>
            <person name="Monzon S."/>
            <person name="Zaballos A."/>
            <person name="Jimenez P."/>
            <person name="Dekumyoy P."/>
            <person name="Varona S."/>
            <person name="Cuesta I."/>
            <person name="Sumanam S."/>
            <person name="Adisakwattana P."/>
            <person name="Gasser R.B."/>
            <person name="Hernandez-Gonzalez A."/>
            <person name="Young N.D."/>
            <person name="Perteguer M.J."/>
        </authorList>
    </citation>
    <scope>NUCLEOTIDE SEQUENCE [LARGE SCALE GENOMIC DNA]</scope>
    <source>
        <strain evidence="3">AL3</strain>
        <tissue evidence="3">Liver</tissue>
    </source>
</reference>
<evidence type="ECO:0000259" key="2">
    <source>
        <dbReference type="PROSITE" id="PS00028"/>
    </source>
</evidence>
<dbReference type="PROSITE" id="PS00028">
    <property type="entry name" value="ZINC_FINGER_C2H2_1"/>
    <property type="match status" value="1"/>
</dbReference>
<feature type="region of interest" description="Disordered" evidence="1">
    <location>
        <begin position="140"/>
        <end position="159"/>
    </location>
</feature>
<dbReference type="InterPro" id="IPR013087">
    <property type="entry name" value="Znf_C2H2_type"/>
</dbReference>
<dbReference type="Proteomes" id="UP001608902">
    <property type="component" value="Unassembled WGS sequence"/>
</dbReference>
<evidence type="ECO:0000313" key="3">
    <source>
        <dbReference type="EMBL" id="MFH4978751.1"/>
    </source>
</evidence>
<dbReference type="EMBL" id="JBGFUD010003480">
    <property type="protein sequence ID" value="MFH4978751.1"/>
    <property type="molecule type" value="Genomic_DNA"/>
</dbReference>
<keyword evidence="4" id="KW-1185">Reference proteome</keyword>
<dbReference type="AlphaFoldDB" id="A0ABD6EHQ5"/>
<gene>
    <name evidence="3" type="ORF">AB6A40_005460</name>
</gene>
<name>A0ABD6EHQ5_9BILA</name>
<evidence type="ECO:0000256" key="1">
    <source>
        <dbReference type="SAM" id="MobiDB-lite"/>
    </source>
</evidence>
<proteinExistence type="predicted"/>
<organism evidence="3 4">
    <name type="scientific">Gnathostoma spinigerum</name>
    <dbReference type="NCBI Taxonomy" id="75299"/>
    <lineage>
        <taxon>Eukaryota</taxon>
        <taxon>Metazoa</taxon>
        <taxon>Ecdysozoa</taxon>
        <taxon>Nematoda</taxon>
        <taxon>Chromadorea</taxon>
        <taxon>Rhabditida</taxon>
        <taxon>Spirurina</taxon>
        <taxon>Gnathostomatomorpha</taxon>
        <taxon>Gnathostomatoidea</taxon>
        <taxon>Gnathostomatidae</taxon>
        <taxon>Gnathostoma</taxon>
    </lineage>
</organism>
<accession>A0ABD6EHQ5</accession>